<evidence type="ECO:0000256" key="6">
    <source>
        <dbReference type="ARBA" id="ARBA00022505"/>
    </source>
</evidence>
<feature type="transmembrane region" description="Helical" evidence="10">
    <location>
        <begin position="187"/>
        <end position="212"/>
    </location>
</feature>
<evidence type="ECO:0000256" key="1">
    <source>
        <dbReference type="ARBA" id="ARBA00002949"/>
    </source>
</evidence>
<evidence type="ECO:0000256" key="3">
    <source>
        <dbReference type="ARBA" id="ARBA00007069"/>
    </source>
</evidence>
<evidence type="ECO:0000256" key="8">
    <source>
        <dbReference type="ARBA" id="ARBA00022989"/>
    </source>
</evidence>
<dbReference type="InterPro" id="IPR011867">
    <property type="entry name" value="ModB_ABC"/>
</dbReference>
<dbReference type="RefSeq" id="WP_263370623.1">
    <property type="nucleotide sequence ID" value="NZ_JAGSYD010000002.1"/>
</dbReference>
<sequence length="221" mass="23146">MDFAALRLTLELAALTTALLLCVSVPLAAWVAGSTRWYARAVEAAIALPLVLPPTVLGFYLLVGLGPRTAAGRAIATLLGHSLAFSFAGLVVGSMLYSLPFAMQPLIVAFRAVPALQREAASILGASPLQVFRRITLPLAKQGFLAAAVLAFAHTVGEFGVVLMLGGDIPGSTRTLSIAIFDQVQEGNYAAANTMSLALLVLSFVALLAVYARRSRRSAHA</sequence>
<feature type="domain" description="ABC transmembrane type-1" evidence="12">
    <location>
        <begin position="6"/>
        <end position="210"/>
    </location>
</feature>
<accession>A0ABW1ZH42</accession>
<dbReference type="PANTHER" id="PTHR30183">
    <property type="entry name" value="MOLYBDENUM TRANSPORT SYSTEM PERMEASE PROTEIN MODB"/>
    <property type="match status" value="1"/>
</dbReference>
<evidence type="ECO:0000256" key="9">
    <source>
        <dbReference type="ARBA" id="ARBA00023136"/>
    </source>
</evidence>
<organism evidence="13 14">
    <name type="scientific">Granulicella cerasi</name>
    <dbReference type="NCBI Taxonomy" id="741063"/>
    <lineage>
        <taxon>Bacteria</taxon>
        <taxon>Pseudomonadati</taxon>
        <taxon>Acidobacteriota</taxon>
        <taxon>Terriglobia</taxon>
        <taxon>Terriglobales</taxon>
        <taxon>Acidobacteriaceae</taxon>
        <taxon>Granulicella</taxon>
    </lineage>
</organism>
<reference evidence="14" key="1">
    <citation type="journal article" date="2019" name="Int. J. Syst. Evol. Microbiol.">
        <title>The Global Catalogue of Microorganisms (GCM) 10K type strain sequencing project: providing services to taxonomists for standard genome sequencing and annotation.</title>
        <authorList>
            <consortium name="The Broad Institute Genomics Platform"/>
            <consortium name="The Broad Institute Genome Sequencing Center for Infectious Disease"/>
            <person name="Wu L."/>
            <person name="Ma J."/>
        </authorList>
    </citation>
    <scope>NUCLEOTIDE SEQUENCE [LARGE SCALE GENOMIC DNA]</scope>
    <source>
        <strain evidence="14">CGMCC 1.16026</strain>
    </source>
</reference>
<evidence type="ECO:0000256" key="11">
    <source>
        <dbReference type="RuleBase" id="RU365097"/>
    </source>
</evidence>
<evidence type="ECO:0000256" key="7">
    <source>
        <dbReference type="ARBA" id="ARBA00022692"/>
    </source>
</evidence>
<evidence type="ECO:0000313" key="14">
    <source>
        <dbReference type="Proteomes" id="UP001596391"/>
    </source>
</evidence>
<keyword evidence="5 11" id="KW-1003">Cell membrane</keyword>
<evidence type="ECO:0000313" key="13">
    <source>
        <dbReference type="EMBL" id="MFC6647483.1"/>
    </source>
</evidence>
<dbReference type="CDD" id="cd06261">
    <property type="entry name" value="TM_PBP2"/>
    <property type="match status" value="1"/>
</dbReference>
<feature type="transmembrane region" description="Helical" evidence="10">
    <location>
        <begin position="143"/>
        <end position="167"/>
    </location>
</feature>
<dbReference type="InterPro" id="IPR000515">
    <property type="entry name" value="MetI-like"/>
</dbReference>
<comment type="subcellular location">
    <subcellularLocation>
        <location evidence="2 10">Cell membrane</location>
        <topology evidence="2 10">Multi-pass membrane protein</topology>
    </subcellularLocation>
</comment>
<evidence type="ECO:0000256" key="2">
    <source>
        <dbReference type="ARBA" id="ARBA00004651"/>
    </source>
</evidence>
<dbReference type="Pfam" id="PF00528">
    <property type="entry name" value="BPD_transp_1"/>
    <property type="match status" value="1"/>
</dbReference>
<proteinExistence type="inferred from homology"/>
<dbReference type="PROSITE" id="PS50928">
    <property type="entry name" value="ABC_TM1"/>
    <property type="match status" value="1"/>
</dbReference>
<evidence type="ECO:0000256" key="5">
    <source>
        <dbReference type="ARBA" id="ARBA00022475"/>
    </source>
</evidence>
<keyword evidence="4 10" id="KW-0813">Transport</keyword>
<keyword evidence="6 11" id="KW-0500">Molybdenum</keyword>
<comment type="similarity">
    <text evidence="3 11">Belongs to the binding-protein-dependent transport system permease family. CysTW subfamily.</text>
</comment>
<dbReference type="Gene3D" id="1.10.3720.10">
    <property type="entry name" value="MetI-like"/>
    <property type="match status" value="1"/>
</dbReference>
<protein>
    <recommendedName>
        <fullName evidence="11">Molybdenum transport system permease</fullName>
    </recommendedName>
</protein>
<keyword evidence="8 10" id="KW-1133">Transmembrane helix</keyword>
<name>A0ABW1ZH42_9BACT</name>
<keyword evidence="14" id="KW-1185">Reference proteome</keyword>
<comment type="function">
    <text evidence="1 11">Part of the binding-protein-dependent transport system for molybdenum; probably responsible for the translocation of the substrate across the membrane.</text>
</comment>
<feature type="transmembrane region" description="Helical" evidence="10">
    <location>
        <begin position="75"/>
        <end position="97"/>
    </location>
</feature>
<feature type="transmembrane region" description="Helical" evidence="10">
    <location>
        <begin position="44"/>
        <end position="63"/>
    </location>
</feature>
<evidence type="ECO:0000256" key="4">
    <source>
        <dbReference type="ARBA" id="ARBA00022448"/>
    </source>
</evidence>
<dbReference type="NCBIfam" id="TIGR02141">
    <property type="entry name" value="modB_ABC"/>
    <property type="match status" value="1"/>
</dbReference>
<gene>
    <name evidence="13" type="primary">modB</name>
    <name evidence="13" type="ORF">ACFQBQ_18280</name>
</gene>
<feature type="transmembrane region" description="Helical" evidence="10">
    <location>
        <begin position="12"/>
        <end position="32"/>
    </location>
</feature>
<dbReference type="SUPFAM" id="SSF161098">
    <property type="entry name" value="MetI-like"/>
    <property type="match status" value="1"/>
</dbReference>
<comment type="caution">
    <text evidence="13">The sequence shown here is derived from an EMBL/GenBank/DDBJ whole genome shotgun (WGS) entry which is preliminary data.</text>
</comment>
<evidence type="ECO:0000259" key="12">
    <source>
        <dbReference type="PROSITE" id="PS50928"/>
    </source>
</evidence>
<dbReference type="Proteomes" id="UP001596391">
    <property type="component" value="Unassembled WGS sequence"/>
</dbReference>
<dbReference type="InterPro" id="IPR035906">
    <property type="entry name" value="MetI-like_sf"/>
</dbReference>
<evidence type="ECO:0000256" key="10">
    <source>
        <dbReference type="RuleBase" id="RU363032"/>
    </source>
</evidence>
<dbReference type="PANTHER" id="PTHR30183:SF8">
    <property type="entry name" value="MOLYBDENUM TRANSPORT SYSTEM PERMEASE"/>
    <property type="match status" value="1"/>
</dbReference>
<keyword evidence="9 10" id="KW-0472">Membrane</keyword>
<dbReference type="EMBL" id="JBHSWI010000001">
    <property type="protein sequence ID" value="MFC6647483.1"/>
    <property type="molecule type" value="Genomic_DNA"/>
</dbReference>
<keyword evidence="7 10" id="KW-0812">Transmembrane</keyword>